<dbReference type="InterPro" id="IPR029057">
    <property type="entry name" value="PRTase-like"/>
</dbReference>
<dbReference type="PANTHER" id="PTHR47505">
    <property type="entry name" value="DNA UTILIZATION PROTEIN YHGH"/>
    <property type="match status" value="1"/>
</dbReference>
<reference evidence="2" key="1">
    <citation type="submission" date="2023-07" db="EMBL/GenBank/DDBJ databases">
        <title>Sequencing the genomes of 1000 actinobacteria strains.</title>
        <authorList>
            <person name="Klenk H.-P."/>
        </authorList>
    </citation>
    <scope>NUCLEOTIDE SEQUENCE</scope>
    <source>
        <strain evidence="2">DSM 13068</strain>
    </source>
</reference>
<gene>
    <name evidence="2" type="ORF">J2S67_001137</name>
</gene>
<dbReference type="InterPro" id="IPR051910">
    <property type="entry name" value="ComF/GntX_DNA_util-trans"/>
</dbReference>
<dbReference type="InterPro" id="IPR000836">
    <property type="entry name" value="PRTase_dom"/>
</dbReference>
<dbReference type="CDD" id="cd06223">
    <property type="entry name" value="PRTases_typeI"/>
    <property type="match status" value="1"/>
</dbReference>
<evidence type="ECO:0000313" key="3">
    <source>
        <dbReference type="Proteomes" id="UP001180715"/>
    </source>
</evidence>
<evidence type="ECO:0000256" key="1">
    <source>
        <dbReference type="ARBA" id="ARBA00008007"/>
    </source>
</evidence>
<dbReference type="Gene3D" id="3.40.50.2020">
    <property type="match status" value="1"/>
</dbReference>
<keyword evidence="3" id="KW-1185">Reference proteome</keyword>
<comment type="caution">
    <text evidence="2">The sequence shown here is derived from an EMBL/GenBank/DDBJ whole genome shotgun (WGS) entry which is preliminary data.</text>
</comment>
<dbReference type="Proteomes" id="UP001180715">
    <property type="component" value="Unassembled WGS sequence"/>
</dbReference>
<dbReference type="EMBL" id="JAVDXX010000001">
    <property type="protein sequence ID" value="MDR7293869.1"/>
    <property type="molecule type" value="Genomic_DNA"/>
</dbReference>
<name>A0ABU1YZT1_9MICC</name>
<protein>
    <submittedName>
        <fullName evidence="2">Amidophosphoribosyltransferase</fullName>
    </submittedName>
</protein>
<evidence type="ECO:0000313" key="2">
    <source>
        <dbReference type="EMBL" id="MDR7293869.1"/>
    </source>
</evidence>
<sequence>MRQAVSEAARAILPARCVGCTSDAGPLCPECSSRLGKALLHPAVVDDLREFDVLAPSSPAPVVCAAPYSGIVSNVLLAAKTRGGLGLIERFGPAVERTWNLLQSVAGPVAVVPIPSKASSVRSRGFSPVEELLRASHVGPVMNLLRVRTLTSLGLANQGPQKSRGRSGRANAVKGQFAVDYRAVAHVKHRSPYRKVPRHVVLFDDVVTTGATLAEASRVLRAHGFNVKGAFCVAWVRPPGGANVVSEISHPLN</sequence>
<organism evidence="2 3">
    <name type="scientific">Pseudoglutamicibacter albus</name>
    <dbReference type="NCBI Taxonomy" id="98671"/>
    <lineage>
        <taxon>Bacteria</taxon>
        <taxon>Bacillati</taxon>
        <taxon>Actinomycetota</taxon>
        <taxon>Actinomycetes</taxon>
        <taxon>Micrococcales</taxon>
        <taxon>Micrococcaceae</taxon>
        <taxon>Pseudoglutamicibacter</taxon>
    </lineage>
</organism>
<dbReference type="PANTHER" id="PTHR47505:SF1">
    <property type="entry name" value="DNA UTILIZATION PROTEIN YHGH"/>
    <property type="match status" value="1"/>
</dbReference>
<dbReference type="SUPFAM" id="SSF53271">
    <property type="entry name" value="PRTase-like"/>
    <property type="match status" value="1"/>
</dbReference>
<comment type="similarity">
    <text evidence="1">Belongs to the ComF/GntX family.</text>
</comment>
<proteinExistence type="inferred from homology"/>
<accession>A0ABU1YZT1</accession>